<feature type="signal peptide" evidence="4">
    <location>
        <begin position="1"/>
        <end position="21"/>
    </location>
</feature>
<keyword evidence="6" id="KW-1185">Reference proteome</keyword>
<dbReference type="InterPro" id="IPR018389">
    <property type="entry name" value="DctP_fam"/>
</dbReference>
<dbReference type="CDD" id="cd13603">
    <property type="entry name" value="PBP2_TRAP_Siap_TeaA_like"/>
    <property type="match status" value="1"/>
</dbReference>
<evidence type="ECO:0000313" key="5">
    <source>
        <dbReference type="EMBL" id="QNB48150.1"/>
    </source>
</evidence>
<evidence type="ECO:0000256" key="2">
    <source>
        <dbReference type="ARBA" id="ARBA00022448"/>
    </source>
</evidence>
<dbReference type="Pfam" id="PF03480">
    <property type="entry name" value="DctP"/>
    <property type="match status" value="1"/>
</dbReference>
<dbReference type="GO" id="GO:0030288">
    <property type="term" value="C:outer membrane-bounded periplasmic space"/>
    <property type="evidence" value="ECO:0007669"/>
    <property type="project" value="InterPro"/>
</dbReference>
<proteinExistence type="inferred from homology"/>
<dbReference type="RefSeq" id="WP_051965502.1">
    <property type="nucleotide sequence ID" value="NZ_CP045798.1"/>
</dbReference>
<evidence type="ECO:0000256" key="3">
    <source>
        <dbReference type="ARBA" id="ARBA00022729"/>
    </source>
</evidence>
<dbReference type="NCBIfam" id="NF037995">
    <property type="entry name" value="TRAP_S1"/>
    <property type="match status" value="1"/>
</dbReference>
<keyword evidence="2" id="KW-0813">Transport</keyword>
<dbReference type="Proteomes" id="UP000515847">
    <property type="component" value="Chromosome"/>
</dbReference>
<dbReference type="PIRSF" id="PIRSF006470">
    <property type="entry name" value="DctB"/>
    <property type="match status" value="1"/>
</dbReference>
<dbReference type="AlphaFoldDB" id="A0A7G6E7U6"/>
<dbReference type="InterPro" id="IPR004682">
    <property type="entry name" value="TRAP_DctP"/>
</dbReference>
<dbReference type="InterPro" id="IPR038404">
    <property type="entry name" value="TRAP_DctP_sf"/>
</dbReference>
<dbReference type="OrthoDB" id="9815946at2"/>
<evidence type="ECO:0000256" key="1">
    <source>
        <dbReference type="ARBA" id="ARBA00009023"/>
    </source>
</evidence>
<evidence type="ECO:0000313" key="6">
    <source>
        <dbReference type="Proteomes" id="UP000515847"/>
    </source>
</evidence>
<feature type="chain" id="PRO_5038679130" evidence="4">
    <location>
        <begin position="22"/>
        <end position="338"/>
    </location>
</feature>
<dbReference type="PANTHER" id="PTHR33376">
    <property type="match status" value="1"/>
</dbReference>
<reference evidence="5 6" key="1">
    <citation type="journal article" date="2019" name="Front. Microbiol.">
        <title>Thermoanaerosceptrum fracticalcis gen. nov. sp. nov., a Novel Fumarate-Fermenting Microorganism From a Deep Fractured Carbonate Aquifer of the US Great Basin.</title>
        <authorList>
            <person name="Hamilton-Brehm S.D."/>
            <person name="Stewart L.E."/>
            <person name="Zavarin M."/>
            <person name="Caldwell M."/>
            <person name="Lawson P.A."/>
            <person name="Onstott T.C."/>
            <person name="Grzymski J."/>
            <person name="Neveux I."/>
            <person name="Lollar B.S."/>
            <person name="Russell C.E."/>
            <person name="Moser D.P."/>
        </authorList>
    </citation>
    <scope>NUCLEOTIDE SEQUENCE [LARGE SCALE GENOMIC DNA]</scope>
    <source>
        <strain evidence="5 6">DRI-13</strain>
    </source>
</reference>
<keyword evidence="3 4" id="KW-0732">Signal</keyword>
<dbReference type="NCBIfam" id="TIGR00787">
    <property type="entry name" value="dctP"/>
    <property type="match status" value="1"/>
</dbReference>
<dbReference type="EMBL" id="CP045798">
    <property type="protein sequence ID" value="QNB48150.1"/>
    <property type="molecule type" value="Genomic_DNA"/>
</dbReference>
<protein>
    <submittedName>
        <fullName evidence="5">DctP family TRAP transporter solute-binding subunit</fullName>
    </submittedName>
</protein>
<name>A0A7G6E7U6_THEFR</name>
<organism evidence="5 6">
    <name type="scientific">Thermanaerosceptrum fracticalcis</name>
    <dbReference type="NCBI Taxonomy" id="1712410"/>
    <lineage>
        <taxon>Bacteria</taxon>
        <taxon>Bacillati</taxon>
        <taxon>Bacillota</taxon>
        <taxon>Clostridia</taxon>
        <taxon>Eubacteriales</taxon>
        <taxon>Peptococcaceae</taxon>
        <taxon>Thermanaerosceptrum</taxon>
    </lineage>
</organism>
<dbReference type="PANTHER" id="PTHR33376:SF7">
    <property type="entry name" value="C4-DICARBOXYLATE-BINDING PROTEIN DCTB"/>
    <property type="match status" value="1"/>
</dbReference>
<dbReference type="Gene3D" id="3.40.190.170">
    <property type="entry name" value="Bacterial extracellular solute-binding protein, family 7"/>
    <property type="match status" value="1"/>
</dbReference>
<sequence>MKNIKSLTLFMIFILMFTLFTGCSSGGNQDTNSSAKGKVVLKLGHTGAPDHHYQEASLMFAKKVAEKTNNLVEIKVFPSDQLGKQNELIEGAQLGTVDMVLTSDVQLSSFEPLLGVVNLPFLFKDFDHVTKVFNGPVGDKLAAALDKKGLTVLGWWENGFRHITNSKRPINTPADLKGLKIRTPNGAVFVDTFNMLGASATPMSFGELYSALQLKTVDGQENPTTHILTQKYYEVQSYLSLSNHIHVVEPLLISKVVYEKLSSEYQKALKEAAKEVSIWEFEKVKTMEAGEIEELKKKGMKVNTVNLQAFQEATKEIYAKYEPKFTKELIEEIRAAGK</sequence>
<evidence type="ECO:0000256" key="4">
    <source>
        <dbReference type="SAM" id="SignalP"/>
    </source>
</evidence>
<dbReference type="PROSITE" id="PS51257">
    <property type="entry name" value="PROKAR_LIPOPROTEIN"/>
    <property type="match status" value="1"/>
</dbReference>
<gene>
    <name evidence="5" type="ORF">BR63_18885</name>
</gene>
<comment type="similarity">
    <text evidence="1">Belongs to the bacterial solute-binding protein 7 family.</text>
</comment>
<accession>A0A7G6E7U6</accession>
<dbReference type="KEGG" id="tfr:BR63_18885"/>
<dbReference type="GO" id="GO:0055085">
    <property type="term" value="P:transmembrane transport"/>
    <property type="evidence" value="ECO:0007669"/>
    <property type="project" value="InterPro"/>
</dbReference>